<feature type="region of interest" description="Disordered" evidence="1">
    <location>
        <begin position="556"/>
        <end position="591"/>
    </location>
</feature>
<protein>
    <submittedName>
        <fullName evidence="2">Uncharacterized protein</fullName>
    </submittedName>
</protein>
<evidence type="ECO:0000313" key="3">
    <source>
        <dbReference type="Proteomes" id="UP000070133"/>
    </source>
</evidence>
<evidence type="ECO:0000313" key="2">
    <source>
        <dbReference type="EMBL" id="KXT06448.1"/>
    </source>
</evidence>
<dbReference type="AlphaFoldDB" id="A0A139HVH2"/>
<organism evidence="2 3">
    <name type="scientific">Pseudocercospora eumusae</name>
    <dbReference type="NCBI Taxonomy" id="321146"/>
    <lineage>
        <taxon>Eukaryota</taxon>
        <taxon>Fungi</taxon>
        <taxon>Dikarya</taxon>
        <taxon>Ascomycota</taxon>
        <taxon>Pezizomycotina</taxon>
        <taxon>Dothideomycetes</taxon>
        <taxon>Dothideomycetidae</taxon>
        <taxon>Mycosphaerellales</taxon>
        <taxon>Mycosphaerellaceae</taxon>
        <taxon>Pseudocercospora</taxon>
    </lineage>
</organism>
<feature type="compositionally biased region" description="Basic and acidic residues" evidence="1">
    <location>
        <begin position="407"/>
        <end position="416"/>
    </location>
</feature>
<dbReference type="EMBL" id="LFZN01000006">
    <property type="protein sequence ID" value="KXT06448.1"/>
    <property type="molecule type" value="Genomic_DNA"/>
</dbReference>
<feature type="compositionally biased region" description="Basic and acidic residues" evidence="1">
    <location>
        <begin position="567"/>
        <end position="589"/>
    </location>
</feature>
<sequence length="619" mass="67705">MPNSPSRALMAGQSEFDDVALTPHGARVDSDAQHHDEEYNHAVVGTSNRTSVETALQRFTFGGSMDPFASESNAASPNASTRALLDESWRDDTSSIYSRAAGVDLEESTCDCSIRANRDRHALPPSIVEKNAMRVGSPHEAYQHMEMFPRRAADEVLFEFHSAEDSPDVDMELETTAVVSPHENTSSGLFGKRFQISSRKQQAGAALGSVDQAGSDPNLGYWQRQRRKSQPLQNAFRRRSTIRWQDPPPVTNLQRRQTVTTCREVTSTASESNADVEVVGRTDEWRDAARVERFTRASVSAVATTKRKAKKSLGKTWGSIGDLGKKTQRGFLKVFRQDSAMALESPPAEDIEAGLAVNDDERLANFPYRGAMLLPDFKLPSPLTGIASPHYSLSSDLAPDGASGAKDGQEDAARRNDVEDAATLEGMEALERMIHPSLRNVPDVGSPKRDKTPIAIEIDTAMEKVHAANLAVTPPRVDIRKSAADNSKKRLLGASNALNRAVMAGDLEEAKIQEYFDKVPRCTDKAKRGASISFREEVASEQERLHEAYLESLSESDFAEHTPLIPNERHPDSEGHEEVQRDGAREGVSRRKTSVAAELAALAGIVGNAFRGAGAPMMM</sequence>
<comment type="caution">
    <text evidence="2">The sequence shown here is derived from an EMBL/GenBank/DDBJ whole genome shotgun (WGS) entry which is preliminary data.</text>
</comment>
<evidence type="ECO:0000256" key="1">
    <source>
        <dbReference type="SAM" id="MobiDB-lite"/>
    </source>
</evidence>
<name>A0A139HVH2_9PEZI</name>
<proteinExistence type="predicted"/>
<keyword evidence="3" id="KW-1185">Reference proteome</keyword>
<reference evidence="2 3" key="1">
    <citation type="submission" date="2015-07" db="EMBL/GenBank/DDBJ databases">
        <title>Comparative genomics of the Sigatoka disease complex on banana suggests a link between parallel evolutionary changes in Pseudocercospora fijiensis and Pseudocercospora eumusae and increased virulence on the banana host.</title>
        <authorList>
            <person name="Chang T.-C."/>
            <person name="Salvucci A."/>
            <person name="Crous P.W."/>
            <person name="Stergiopoulos I."/>
        </authorList>
    </citation>
    <scope>NUCLEOTIDE SEQUENCE [LARGE SCALE GENOMIC DNA]</scope>
    <source>
        <strain evidence="2 3">CBS 114824</strain>
    </source>
</reference>
<feature type="region of interest" description="Disordered" evidence="1">
    <location>
        <begin position="397"/>
        <end position="416"/>
    </location>
</feature>
<accession>A0A139HVH2</accession>
<gene>
    <name evidence="2" type="ORF">AC578_6048</name>
</gene>
<dbReference type="Proteomes" id="UP000070133">
    <property type="component" value="Unassembled WGS sequence"/>
</dbReference>
<dbReference type="OrthoDB" id="3645579at2759"/>